<dbReference type="Proteomes" id="UP001328107">
    <property type="component" value="Unassembled WGS sequence"/>
</dbReference>
<dbReference type="AlphaFoldDB" id="A0AAN5I600"/>
<dbReference type="CDD" id="cd00190">
    <property type="entry name" value="Tryp_SPc"/>
    <property type="match status" value="1"/>
</dbReference>
<evidence type="ECO:0000259" key="2">
    <source>
        <dbReference type="PROSITE" id="PS50240"/>
    </source>
</evidence>
<protein>
    <recommendedName>
        <fullName evidence="2">Peptidase S1 domain-containing protein</fullName>
    </recommendedName>
</protein>
<dbReference type="EMBL" id="BTRK01000005">
    <property type="protein sequence ID" value="GMR52650.1"/>
    <property type="molecule type" value="Genomic_DNA"/>
</dbReference>
<feature type="non-terminal residue" evidence="3">
    <location>
        <position position="170"/>
    </location>
</feature>
<evidence type="ECO:0000256" key="1">
    <source>
        <dbReference type="ARBA" id="ARBA00023157"/>
    </source>
</evidence>
<reference evidence="4" key="1">
    <citation type="submission" date="2022-10" db="EMBL/GenBank/DDBJ databases">
        <title>Genome assembly of Pristionchus species.</title>
        <authorList>
            <person name="Yoshida K."/>
            <person name="Sommer R.J."/>
        </authorList>
    </citation>
    <scope>NUCLEOTIDE SEQUENCE [LARGE SCALE GENOMIC DNA]</scope>
    <source>
        <strain evidence="4">RS5460</strain>
    </source>
</reference>
<accession>A0AAN5I600</accession>
<dbReference type="SUPFAM" id="SSF50494">
    <property type="entry name" value="Trypsin-like serine proteases"/>
    <property type="match status" value="1"/>
</dbReference>
<dbReference type="InterPro" id="IPR001254">
    <property type="entry name" value="Trypsin_dom"/>
</dbReference>
<keyword evidence="1" id="KW-1015">Disulfide bond</keyword>
<dbReference type="InterPro" id="IPR009003">
    <property type="entry name" value="Peptidase_S1_PA"/>
</dbReference>
<dbReference type="PANTHER" id="PTHR24250:SF27">
    <property type="entry name" value="ELASTASE 2 LIKE"/>
    <property type="match status" value="1"/>
</dbReference>
<dbReference type="SMART" id="SM00020">
    <property type="entry name" value="Tryp_SPc"/>
    <property type="match status" value="1"/>
</dbReference>
<dbReference type="InterPro" id="IPR043504">
    <property type="entry name" value="Peptidase_S1_PA_chymotrypsin"/>
</dbReference>
<dbReference type="PROSITE" id="PS50240">
    <property type="entry name" value="TRYPSIN_DOM"/>
    <property type="match status" value="1"/>
</dbReference>
<organism evidence="3 4">
    <name type="scientific">Pristionchus mayeri</name>
    <dbReference type="NCBI Taxonomy" id="1317129"/>
    <lineage>
        <taxon>Eukaryota</taxon>
        <taxon>Metazoa</taxon>
        <taxon>Ecdysozoa</taxon>
        <taxon>Nematoda</taxon>
        <taxon>Chromadorea</taxon>
        <taxon>Rhabditida</taxon>
        <taxon>Rhabditina</taxon>
        <taxon>Diplogasteromorpha</taxon>
        <taxon>Diplogasteroidea</taxon>
        <taxon>Neodiplogasteridae</taxon>
        <taxon>Pristionchus</taxon>
    </lineage>
</organism>
<evidence type="ECO:0000313" key="3">
    <source>
        <dbReference type="EMBL" id="GMR52650.1"/>
    </source>
</evidence>
<dbReference type="Gene3D" id="2.40.10.10">
    <property type="entry name" value="Trypsin-like serine proteases"/>
    <property type="match status" value="2"/>
</dbReference>
<proteinExistence type="predicted"/>
<dbReference type="GO" id="GO:0006508">
    <property type="term" value="P:proteolysis"/>
    <property type="evidence" value="ECO:0007669"/>
    <property type="project" value="InterPro"/>
</dbReference>
<dbReference type="Pfam" id="PF00089">
    <property type="entry name" value="Trypsin"/>
    <property type="match status" value="1"/>
</dbReference>
<feature type="non-terminal residue" evidence="3">
    <location>
        <position position="1"/>
    </location>
</feature>
<feature type="domain" description="Peptidase S1" evidence="2">
    <location>
        <begin position="1"/>
        <end position="167"/>
    </location>
</feature>
<name>A0AAN5I600_9BILA</name>
<evidence type="ECO:0000313" key="4">
    <source>
        <dbReference type="Proteomes" id="UP001328107"/>
    </source>
</evidence>
<dbReference type="GO" id="GO:0004252">
    <property type="term" value="F:serine-type endopeptidase activity"/>
    <property type="evidence" value="ECO:0007669"/>
    <property type="project" value="InterPro"/>
</dbReference>
<keyword evidence="4" id="KW-1185">Reference proteome</keyword>
<comment type="caution">
    <text evidence="3">The sequence shown here is derived from an EMBL/GenBank/DDBJ whole genome shotgun (WGS) entry which is preliminary data.</text>
</comment>
<sequence length="170" mass="19022">KQEMRVQVQAIYPHPGFTPNGITKQDNIALIETKQAFTFGDYVQPICLPEDDGDLLDDNKKGWVTGWGYQKKGGSVNHELQQALITFDDNEVCEKTWSRNMYDSEICAGDGSKTICNNDEGDPLMVQAPSGKWFMHGNAAMSDPDCKLPGIFSKISFFCKWISAMTDEDI</sequence>
<dbReference type="PANTHER" id="PTHR24250">
    <property type="entry name" value="CHYMOTRYPSIN-RELATED"/>
    <property type="match status" value="1"/>
</dbReference>
<gene>
    <name evidence="3" type="ORF">PMAYCL1PPCAC_22845</name>
</gene>